<dbReference type="CDD" id="cd02064">
    <property type="entry name" value="FAD_synthetase_N"/>
    <property type="match status" value="1"/>
</dbReference>
<accession>A0ABY8J300</accession>
<keyword evidence="9" id="KW-0274">FAD</keyword>
<dbReference type="Proteomes" id="UP001221597">
    <property type="component" value="Chromosome"/>
</dbReference>
<keyword evidence="14" id="KW-1185">Reference proteome</keyword>
<evidence type="ECO:0000313" key="13">
    <source>
        <dbReference type="EMBL" id="WFT75311.1"/>
    </source>
</evidence>
<dbReference type="RefSeq" id="WP_283077276.1">
    <property type="nucleotide sequence ID" value="NZ_CP121671.1"/>
</dbReference>
<dbReference type="InterPro" id="IPR004821">
    <property type="entry name" value="Cyt_trans-like"/>
</dbReference>
<dbReference type="InterPro" id="IPR023468">
    <property type="entry name" value="Riboflavin_kinase"/>
</dbReference>
<comment type="pathway">
    <text evidence="1">Cofactor biosynthesis; FAD biosynthesis; FAD from FMN: step 1/1.</text>
</comment>
<organism evidence="13 14">
    <name type="scientific">Halobacillus naozhouensis</name>
    <dbReference type="NCBI Taxonomy" id="554880"/>
    <lineage>
        <taxon>Bacteria</taxon>
        <taxon>Bacillati</taxon>
        <taxon>Bacillota</taxon>
        <taxon>Bacilli</taxon>
        <taxon>Bacillales</taxon>
        <taxon>Bacillaceae</taxon>
        <taxon>Halobacillus</taxon>
    </lineage>
</organism>
<evidence type="ECO:0000256" key="2">
    <source>
        <dbReference type="ARBA" id="ARBA00010214"/>
    </source>
</evidence>
<dbReference type="Gene3D" id="3.40.50.620">
    <property type="entry name" value="HUPs"/>
    <property type="match status" value="1"/>
</dbReference>
<protein>
    <recommendedName>
        <fullName evidence="3">FAD synthase</fullName>
        <ecNumber evidence="3">2.7.7.2</ecNumber>
    </recommendedName>
</protein>
<evidence type="ECO:0000256" key="9">
    <source>
        <dbReference type="ARBA" id="ARBA00022827"/>
    </source>
</evidence>
<dbReference type="InterPro" id="IPR015864">
    <property type="entry name" value="FAD_synthase"/>
</dbReference>
<evidence type="ECO:0000256" key="5">
    <source>
        <dbReference type="ARBA" id="ARBA00022643"/>
    </source>
</evidence>
<dbReference type="EMBL" id="CP121671">
    <property type="protein sequence ID" value="WFT75311.1"/>
    <property type="molecule type" value="Genomic_DNA"/>
</dbReference>
<evidence type="ECO:0000259" key="12">
    <source>
        <dbReference type="Pfam" id="PF06574"/>
    </source>
</evidence>
<name>A0ABY8J300_9BACI</name>
<keyword evidence="6" id="KW-0808">Transferase</keyword>
<evidence type="ECO:0000256" key="10">
    <source>
        <dbReference type="ARBA" id="ARBA00022840"/>
    </source>
</evidence>
<dbReference type="SUPFAM" id="SSF52374">
    <property type="entry name" value="Nucleotidylyl transferase"/>
    <property type="match status" value="1"/>
</dbReference>
<evidence type="ECO:0000256" key="7">
    <source>
        <dbReference type="ARBA" id="ARBA00022695"/>
    </source>
</evidence>
<dbReference type="NCBIfam" id="TIGR00125">
    <property type="entry name" value="cyt_tran_rel"/>
    <property type="match status" value="1"/>
</dbReference>
<dbReference type="PANTHER" id="PTHR22749">
    <property type="entry name" value="RIBOFLAVIN KINASE/FMN ADENYLYLTRANSFERASE"/>
    <property type="match status" value="1"/>
</dbReference>
<proteinExistence type="inferred from homology"/>
<gene>
    <name evidence="13" type="ORF">P9989_02635</name>
</gene>
<dbReference type="Pfam" id="PF06574">
    <property type="entry name" value="FAD_syn"/>
    <property type="match status" value="1"/>
</dbReference>
<sequence>MRTIQIHYPISTATQLDSERCVMALGFFDGVHLGHQKIIKTAKRLADEKNLKLAVMTFSHHPSSVIKKGKIIKNYITPLSVKVKVLKQLGVDLLYVIDFNEEVAKIPHHQFVNDYLCGLNCAHVVAGFDYKYGFKGKGDMEQLSIDSAGRFEVTTVPKLEKDEEKVSSTLLRELISSGKVEKIREYLGRNYEVLGEVKGRGRTCTINFDPDYYLPCPGQYEVTIMKGLFHLKGICEVKSVHHPGQLMVTLFHDQLFDDHSNVRLQWDNFIADFEMDAFHAQRDFRELEMSI</sequence>
<keyword evidence="5" id="KW-0288">FMN</keyword>
<reference evidence="13 14" key="1">
    <citation type="submission" date="2023-04" db="EMBL/GenBank/DDBJ databases">
        <title>Genome sequence of Halobacillus naozhouensis KACC 21980.</title>
        <authorList>
            <person name="Kim S."/>
            <person name="Heo J."/>
            <person name="Kwon S.-W."/>
        </authorList>
    </citation>
    <scope>NUCLEOTIDE SEQUENCE [LARGE SCALE GENOMIC DNA]</scope>
    <source>
        <strain evidence="13 14">KCTC 13234</strain>
    </source>
</reference>
<evidence type="ECO:0000256" key="1">
    <source>
        <dbReference type="ARBA" id="ARBA00004726"/>
    </source>
</evidence>
<dbReference type="PANTHER" id="PTHR22749:SF6">
    <property type="entry name" value="RIBOFLAVIN KINASE"/>
    <property type="match status" value="1"/>
</dbReference>
<dbReference type="EC" id="2.7.7.2" evidence="3"/>
<evidence type="ECO:0000256" key="4">
    <source>
        <dbReference type="ARBA" id="ARBA00022630"/>
    </source>
</evidence>
<keyword evidence="4" id="KW-0285">Flavoprotein</keyword>
<comment type="catalytic activity">
    <reaction evidence="11">
        <text>FMN + ATP + H(+) = FAD + diphosphate</text>
        <dbReference type="Rhea" id="RHEA:17237"/>
        <dbReference type="ChEBI" id="CHEBI:15378"/>
        <dbReference type="ChEBI" id="CHEBI:30616"/>
        <dbReference type="ChEBI" id="CHEBI:33019"/>
        <dbReference type="ChEBI" id="CHEBI:57692"/>
        <dbReference type="ChEBI" id="CHEBI:58210"/>
        <dbReference type="EC" id="2.7.7.2"/>
    </reaction>
</comment>
<evidence type="ECO:0000256" key="6">
    <source>
        <dbReference type="ARBA" id="ARBA00022679"/>
    </source>
</evidence>
<evidence type="ECO:0000256" key="8">
    <source>
        <dbReference type="ARBA" id="ARBA00022741"/>
    </source>
</evidence>
<feature type="domain" description="FAD synthetase" evidence="12">
    <location>
        <begin position="17"/>
        <end position="169"/>
    </location>
</feature>
<evidence type="ECO:0000256" key="11">
    <source>
        <dbReference type="ARBA" id="ARBA00049494"/>
    </source>
</evidence>
<evidence type="ECO:0000256" key="3">
    <source>
        <dbReference type="ARBA" id="ARBA00012393"/>
    </source>
</evidence>
<dbReference type="InterPro" id="IPR014729">
    <property type="entry name" value="Rossmann-like_a/b/a_fold"/>
</dbReference>
<evidence type="ECO:0000313" key="14">
    <source>
        <dbReference type="Proteomes" id="UP001221597"/>
    </source>
</evidence>
<keyword evidence="8" id="KW-0547">Nucleotide-binding</keyword>
<comment type="similarity">
    <text evidence="2">Belongs to the RibF family.</text>
</comment>
<keyword evidence="10" id="KW-0067">ATP-binding</keyword>
<keyword evidence="7" id="KW-0548">Nucleotidyltransferase</keyword>